<evidence type="ECO:0000256" key="2">
    <source>
        <dbReference type="ARBA" id="ARBA00022833"/>
    </source>
</evidence>
<name>A0A7R9D7R2_TIMCR</name>
<accession>A0A7R9D7R2</accession>
<reference evidence="5" key="1">
    <citation type="submission" date="2020-11" db="EMBL/GenBank/DDBJ databases">
        <authorList>
            <person name="Tran Van P."/>
        </authorList>
    </citation>
    <scope>NUCLEOTIDE SEQUENCE</scope>
</reference>
<keyword evidence="1 3" id="KW-0479">Metal-binding</keyword>
<dbReference type="InterPro" id="IPR001841">
    <property type="entry name" value="Znf_RING"/>
</dbReference>
<organism evidence="5">
    <name type="scientific">Timema cristinae</name>
    <name type="common">Walking stick</name>
    <dbReference type="NCBI Taxonomy" id="61476"/>
    <lineage>
        <taxon>Eukaryota</taxon>
        <taxon>Metazoa</taxon>
        <taxon>Ecdysozoa</taxon>
        <taxon>Arthropoda</taxon>
        <taxon>Hexapoda</taxon>
        <taxon>Insecta</taxon>
        <taxon>Pterygota</taxon>
        <taxon>Neoptera</taxon>
        <taxon>Polyneoptera</taxon>
        <taxon>Phasmatodea</taxon>
        <taxon>Timematodea</taxon>
        <taxon>Timematoidea</taxon>
        <taxon>Timematidae</taxon>
        <taxon>Timema</taxon>
    </lineage>
</organism>
<gene>
    <name evidence="5" type="ORF">TCEB3V08_LOCUS9675</name>
</gene>
<evidence type="ECO:0000256" key="1">
    <source>
        <dbReference type="ARBA" id="ARBA00022771"/>
    </source>
</evidence>
<dbReference type="GO" id="GO:0008270">
    <property type="term" value="F:zinc ion binding"/>
    <property type="evidence" value="ECO:0007669"/>
    <property type="project" value="UniProtKB-KW"/>
</dbReference>
<dbReference type="AlphaFoldDB" id="A0A7R9D7R2"/>
<sequence>MCKICFTEEMGVLFLPCGHIVACVKCASSLTTCAVCRQPFTATVRAYLMAKLWREQDNFGDNSQLTPPHSPISVVFIDCQGWGWKLVGLRCILALVMNALTRTGQEASFLPLPVGCFSSGNPGRVLPGDSPRATSRGFTQWAAKSLWRPSLCEWMRTREALLLTTHTHTVVSTFRKAGQAFSTRSSLDNLG</sequence>
<feature type="domain" description="RING-type" evidence="4">
    <location>
        <begin position="2"/>
        <end position="37"/>
    </location>
</feature>
<evidence type="ECO:0000313" key="5">
    <source>
        <dbReference type="EMBL" id="CAD7408736.1"/>
    </source>
</evidence>
<dbReference type="InterPro" id="IPR013083">
    <property type="entry name" value="Znf_RING/FYVE/PHD"/>
</dbReference>
<keyword evidence="2" id="KW-0862">Zinc</keyword>
<evidence type="ECO:0000256" key="3">
    <source>
        <dbReference type="PROSITE-ProRule" id="PRU00175"/>
    </source>
</evidence>
<dbReference type="Gene3D" id="3.30.40.10">
    <property type="entry name" value="Zinc/RING finger domain, C3HC4 (zinc finger)"/>
    <property type="match status" value="1"/>
</dbReference>
<keyword evidence="1 3" id="KW-0863">Zinc-finger</keyword>
<dbReference type="EMBL" id="OC320735">
    <property type="protein sequence ID" value="CAD7408736.1"/>
    <property type="molecule type" value="Genomic_DNA"/>
</dbReference>
<dbReference type="PROSITE" id="PS50089">
    <property type="entry name" value="ZF_RING_2"/>
    <property type="match status" value="1"/>
</dbReference>
<protein>
    <recommendedName>
        <fullName evidence="4">RING-type domain-containing protein</fullName>
    </recommendedName>
</protein>
<evidence type="ECO:0000259" key="4">
    <source>
        <dbReference type="PROSITE" id="PS50089"/>
    </source>
</evidence>
<dbReference type="SUPFAM" id="SSF57850">
    <property type="entry name" value="RING/U-box"/>
    <property type="match status" value="1"/>
</dbReference>
<dbReference type="Pfam" id="PF13920">
    <property type="entry name" value="zf-C3HC4_3"/>
    <property type="match status" value="1"/>
</dbReference>
<proteinExistence type="predicted"/>